<keyword evidence="4" id="KW-0809">Transit peptide</keyword>
<dbReference type="InterPro" id="IPR008797">
    <property type="entry name" value="PSII_PsbQ"/>
</dbReference>
<dbReference type="Pfam" id="PF05757">
    <property type="entry name" value="PsbQ"/>
    <property type="match status" value="1"/>
</dbReference>
<keyword evidence="3" id="KW-0934">Plastid</keyword>
<evidence type="ECO:0000256" key="2">
    <source>
        <dbReference type="ARBA" id="ARBA00022528"/>
    </source>
</evidence>
<keyword evidence="5" id="KW-0793">Thylakoid</keyword>
<evidence type="ECO:0000256" key="3">
    <source>
        <dbReference type="ARBA" id="ARBA00022640"/>
    </source>
</evidence>
<dbReference type="PANTHER" id="PTHR33399:SF2">
    <property type="entry name" value="PHOTOSYNTHETIC NDH SUBUNIT OF LUMENAL LOCATION 3, CHLOROPLASTIC"/>
    <property type="match status" value="1"/>
</dbReference>
<reference evidence="8 9" key="1">
    <citation type="journal article" date="2024" name="G3 (Bethesda)">
        <title>Genome assembly of Hibiscus sabdariffa L. provides insights into metabolisms of medicinal natural products.</title>
        <authorList>
            <person name="Kim T."/>
        </authorList>
    </citation>
    <scope>NUCLEOTIDE SEQUENCE [LARGE SCALE GENOMIC DNA]</scope>
    <source>
        <strain evidence="8">TK-2024</strain>
        <tissue evidence="8">Old leaves</tissue>
    </source>
</reference>
<evidence type="ECO:0008006" key="10">
    <source>
        <dbReference type="Google" id="ProtNLM"/>
    </source>
</evidence>
<keyword evidence="9" id="KW-1185">Reference proteome</keyword>
<proteinExistence type="inferred from homology"/>
<name>A0ABR2BKD4_9ROSI</name>
<organism evidence="8 9">
    <name type="scientific">Hibiscus sabdariffa</name>
    <name type="common">roselle</name>
    <dbReference type="NCBI Taxonomy" id="183260"/>
    <lineage>
        <taxon>Eukaryota</taxon>
        <taxon>Viridiplantae</taxon>
        <taxon>Streptophyta</taxon>
        <taxon>Embryophyta</taxon>
        <taxon>Tracheophyta</taxon>
        <taxon>Spermatophyta</taxon>
        <taxon>Magnoliopsida</taxon>
        <taxon>eudicotyledons</taxon>
        <taxon>Gunneridae</taxon>
        <taxon>Pentapetalae</taxon>
        <taxon>rosids</taxon>
        <taxon>malvids</taxon>
        <taxon>Malvales</taxon>
        <taxon>Malvaceae</taxon>
        <taxon>Malvoideae</taxon>
        <taxon>Hibiscus</taxon>
    </lineage>
</organism>
<evidence type="ECO:0000256" key="7">
    <source>
        <dbReference type="ARBA" id="ARBA00035649"/>
    </source>
</evidence>
<keyword evidence="6" id="KW-0472">Membrane</keyword>
<comment type="caution">
    <text evidence="8">The sequence shown here is derived from an EMBL/GenBank/DDBJ whole genome shotgun (WGS) entry which is preliminary data.</text>
</comment>
<dbReference type="Gene3D" id="1.20.120.290">
    <property type="entry name" value="Oxygen-evolving enhancer protein 3 (PsbQ), four-helix up-down bundle"/>
    <property type="match status" value="1"/>
</dbReference>
<comment type="similarity">
    <text evidence="7">Belongs to the PsbQ family.</text>
</comment>
<protein>
    <recommendedName>
        <fullName evidence="10">Photosynthetic NDH subunit of lumenal location 3, chloroplastic</fullName>
    </recommendedName>
</protein>
<keyword evidence="2" id="KW-0150">Chloroplast</keyword>
<accession>A0ABR2BKD4</accession>
<sequence>MKMAHLSSLNGISEILPATPKLPTVQRSPKISKIIGFLGKNTSNLNEKQQPLQTTRRRALSLVSIALVGTSSNGISLAEDNGYWITDLLPVPTVENKDIANPETGTRSFVKTGLYVANLNTKNRMYRLKKYAFDLLAMADLIGPDTLNYVKKYLRLKSTVMYYDFDKIISAAAVDDKQPLITLANRLFDSFEKDVSTTIKTSYVMCTKVRPSEAVLIGIGHMLVSNTHTQVQVRKEIRDPDLNCR</sequence>
<evidence type="ECO:0000256" key="5">
    <source>
        <dbReference type="ARBA" id="ARBA00023078"/>
    </source>
</evidence>
<comment type="subcellular location">
    <subcellularLocation>
        <location evidence="1">Plastid</location>
        <location evidence="1">Chloroplast thylakoid membrane</location>
        <topology evidence="1">Peripheral membrane protein</topology>
        <orientation evidence="1">Lumenal side</orientation>
    </subcellularLocation>
</comment>
<evidence type="ECO:0000313" key="9">
    <source>
        <dbReference type="Proteomes" id="UP001472677"/>
    </source>
</evidence>
<evidence type="ECO:0000256" key="6">
    <source>
        <dbReference type="ARBA" id="ARBA00023136"/>
    </source>
</evidence>
<dbReference type="InterPro" id="IPR023222">
    <property type="entry name" value="PsbQ-like_dom_sf"/>
</dbReference>
<dbReference type="SUPFAM" id="SSF101112">
    <property type="entry name" value="Oxygen-evolving enhancer protein 3"/>
    <property type="match status" value="1"/>
</dbReference>
<dbReference type="EMBL" id="JBBPBM010000108">
    <property type="protein sequence ID" value="KAK8507369.1"/>
    <property type="molecule type" value="Genomic_DNA"/>
</dbReference>
<evidence type="ECO:0000313" key="8">
    <source>
        <dbReference type="EMBL" id="KAK8507369.1"/>
    </source>
</evidence>
<gene>
    <name evidence="8" type="ORF">V6N12_072634</name>
</gene>
<evidence type="ECO:0000256" key="4">
    <source>
        <dbReference type="ARBA" id="ARBA00022946"/>
    </source>
</evidence>
<dbReference type="PANTHER" id="PTHR33399">
    <property type="entry name" value="OXYGEN-EVOLVING ENHANCER PROTEIN 3-1, CHLOROPLASTIC"/>
    <property type="match status" value="1"/>
</dbReference>
<dbReference type="Proteomes" id="UP001472677">
    <property type="component" value="Unassembled WGS sequence"/>
</dbReference>
<dbReference type="InterPro" id="IPR054099">
    <property type="entry name" value="PSII_PsbQ_pln"/>
</dbReference>
<evidence type="ECO:0000256" key="1">
    <source>
        <dbReference type="ARBA" id="ARBA00004622"/>
    </source>
</evidence>